<name>A0A8H6L804_9LECA</name>
<gene>
    <name evidence="1" type="ORF">HO173_002929</name>
</gene>
<dbReference type="Proteomes" id="UP000578531">
    <property type="component" value="Unassembled WGS sequence"/>
</dbReference>
<keyword evidence="2" id="KW-1185">Reference proteome</keyword>
<protein>
    <submittedName>
        <fullName evidence="1">Uncharacterized protein</fullName>
    </submittedName>
</protein>
<sequence>MFSAFPAALIDPQQTVGPSSAVEDQLRKQIAGLEDEVRQPKLNQDPHFEAVKYYALLQEELDQLRERRTSTFMSGSKWHKSVVGF</sequence>
<dbReference type="RefSeq" id="XP_037168353.1">
    <property type="nucleotide sequence ID" value="XM_037304860.1"/>
</dbReference>
<comment type="caution">
    <text evidence="1">The sequence shown here is derived from an EMBL/GenBank/DDBJ whole genome shotgun (WGS) entry which is preliminary data.</text>
</comment>
<accession>A0A8H6L804</accession>
<dbReference type="AlphaFoldDB" id="A0A8H6L804"/>
<dbReference type="GeneID" id="59284600"/>
<reference evidence="1 2" key="1">
    <citation type="journal article" date="2020" name="Genomics">
        <title>Complete, high-quality genomes from long-read metagenomic sequencing of two wolf lichen thalli reveals enigmatic genome architecture.</title>
        <authorList>
            <person name="McKenzie S.K."/>
            <person name="Walston R.F."/>
            <person name="Allen J.L."/>
        </authorList>
    </citation>
    <scope>NUCLEOTIDE SEQUENCE [LARGE SCALE GENOMIC DNA]</scope>
    <source>
        <strain evidence="1">WasteWater2</strain>
    </source>
</reference>
<organism evidence="1 2">
    <name type="scientific">Letharia columbiana</name>
    <dbReference type="NCBI Taxonomy" id="112416"/>
    <lineage>
        <taxon>Eukaryota</taxon>
        <taxon>Fungi</taxon>
        <taxon>Dikarya</taxon>
        <taxon>Ascomycota</taxon>
        <taxon>Pezizomycotina</taxon>
        <taxon>Lecanoromycetes</taxon>
        <taxon>OSLEUM clade</taxon>
        <taxon>Lecanoromycetidae</taxon>
        <taxon>Lecanorales</taxon>
        <taxon>Lecanorineae</taxon>
        <taxon>Parmeliaceae</taxon>
        <taxon>Letharia</taxon>
    </lineage>
</organism>
<proteinExistence type="predicted"/>
<evidence type="ECO:0000313" key="2">
    <source>
        <dbReference type="Proteomes" id="UP000578531"/>
    </source>
</evidence>
<evidence type="ECO:0000313" key="1">
    <source>
        <dbReference type="EMBL" id="KAF6239057.1"/>
    </source>
</evidence>
<dbReference type="EMBL" id="JACCJC010000007">
    <property type="protein sequence ID" value="KAF6239057.1"/>
    <property type="molecule type" value="Genomic_DNA"/>
</dbReference>